<dbReference type="OrthoDB" id="5243299at2"/>
<dbReference type="PANTHER" id="PTHR38011:SF7">
    <property type="entry name" value="2,5-DIAMINO-6-RIBOSYLAMINO-4(3H)-PYRIMIDINONE 5'-PHOSPHATE REDUCTASE"/>
    <property type="match status" value="1"/>
</dbReference>
<evidence type="ECO:0000256" key="3">
    <source>
        <dbReference type="ARBA" id="ARBA00023002"/>
    </source>
</evidence>
<dbReference type="SUPFAM" id="SSF53597">
    <property type="entry name" value="Dihydrofolate reductase-like"/>
    <property type="match status" value="1"/>
</dbReference>
<dbReference type="InterPro" id="IPR050765">
    <property type="entry name" value="Riboflavin_Biosynth_HTPR"/>
</dbReference>
<comment type="pathway">
    <text evidence="1">Cofactor biosynthesis; riboflavin biosynthesis.</text>
</comment>
<dbReference type="Proteomes" id="UP000252530">
    <property type="component" value="Unassembled WGS sequence"/>
</dbReference>
<protein>
    <submittedName>
        <fullName evidence="5">Deaminase</fullName>
    </submittedName>
</protein>
<gene>
    <name evidence="5" type="ORF">CRD60_01880</name>
</gene>
<dbReference type="AlphaFoldDB" id="A0A366KB71"/>
<keyword evidence="3" id="KW-0560">Oxidoreductase</keyword>
<accession>A0A366KB71</accession>
<evidence type="ECO:0000259" key="4">
    <source>
        <dbReference type="Pfam" id="PF01872"/>
    </source>
</evidence>
<keyword evidence="2" id="KW-0521">NADP</keyword>
<dbReference type="InterPro" id="IPR002734">
    <property type="entry name" value="RibDG_C"/>
</dbReference>
<reference evidence="5 6" key="1">
    <citation type="submission" date="2017-10" db="EMBL/GenBank/DDBJ databases">
        <title>Bifidobacterium xylocopum sp. nov. and Bifidobacterium aemilianum sp. nov., from the carpenter bee (Xylocopa violacea) digestive tract.</title>
        <authorList>
            <person name="Alberoni D."/>
            <person name="Baffoni L."/>
            <person name="Di Gioia D."/>
            <person name="Gaggia F."/>
            <person name="Biavati B."/>
        </authorList>
    </citation>
    <scope>NUCLEOTIDE SEQUENCE [LARGE SCALE GENOMIC DNA]</scope>
    <source>
        <strain evidence="5 6">XV10</strain>
    </source>
</reference>
<evidence type="ECO:0000256" key="1">
    <source>
        <dbReference type="ARBA" id="ARBA00005104"/>
    </source>
</evidence>
<organism evidence="5 6">
    <name type="scientific">Bifidobacterium aemilianum</name>
    <dbReference type="NCBI Taxonomy" id="2493120"/>
    <lineage>
        <taxon>Bacteria</taxon>
        <taxon>Bacillati</taxon>
        <taxon>Actinomycetota</taxon>
        <taxon>Actinomycetes</taxon>
        <taxon>Bifidobacteriales</taxon>
        <taxon>Bifidobacteriaceae</taxon>
        <taxon>Bifidobacterium</taxon>
    </lineage>
</organism>
<dbReference type="RefSeq" id="WP_113859590.1">
    <property type="nucleotide sequence ID" value="NZ_PDCG01000001.1"/>
</dbReference>
<dbReference type="Gene3D" id="3.40.430.10">
    <property type="entry name" value="Dihydrofolate Reductase, subunit A"/>
    <property type="match status" value="1"/>
</dbReference>
<proteinExistence type="predicted"/>
<dbReference type="InterPro" id="IPR024072">
    <property type="entry name" value="DHFR-like_dom_sf"/>
</dbReference>
<sequence length="230" mass="25487">MDRAQVTIHMLVSIDGKIDGPYERQPDIKQTDAFYNDELFKLGSANANGATTVATYNAKGTLDLSGFSENGIEYEDWLPDIHADTWQVSLDRKGRMGWEVNYNEYGGRHNRVIEVVSKKAPKAYLAFLRSMEIPYLIGGEEDLDLELVLTKLKASFNIDRLVISGGSIINGAFLKARLVDQISLVVLPYVSGDSSTKSSFDTMGEFIDDHFSISSVKQLADGGLTMIFSK</sequence>
<dbReference type="EMBL" id="PDCG01000001">
    <property type="protein sequence ID" value="RBP98617.1"/>
    <property type="molecule type" value="Genomic_DNA"/>
</dbReference>
<dbReference type="GO" id="GO:0009231">
    <property type="term" value="P:riboflavin biosynthetic process"/>
    <property type="evidence" value="ECO:0007669"/>
    <property type="project" value="InterPro"/>
</dbReference>
<comment type="caution">
    <text evidence="5">The sequence shown here is derived from an EMBL/GenBank/DDBJ whole genome shotgun (WGS) entry which is preliminary data.</text>
</comment>
<evidence type="ECO:0000313" key="5">
    <source>
        <dbReference type="EMBL" id="RBP98617.1"/>
    </source>
</evidence>
<dbReference type="PANTHER" id="PTHR38011">
    <property type="entry name" value="DIHYDROFOLATE REDUCTASE FAMILY PROTEIN (AFU_ORTHOLOGUE AFUA_8G06820)"/>
    <property type="match status" value="1"/>
</dbReference>
<dbReference type="GO" id="GO:0008703">
    <property type="term" value="F:5-amino-6-(5-phosphoribosylamino)uracil reductase activity"/>
    <property type="evidence" value="ECO:0007669"/>
    <property type="project" value="InterPro"/>
</dbReference>
<evidence type="ECO:0000256" key="2">
    <source>
        <dbReference type="ARBA" id="ARBA00022857"/>
    </source>
</evidence>
<feature type="domain" description="Bacterial bifunctional deaminase-reductase C-terminal" evidence="4">
    <location>
        <begin position="5"/>
        <end position="204"/>
    </location>
</feature>
<evidence type="ECO:0000313" key="6">
    <source>
        <dbReference type="Proteomes" id="UP000252530"/>
    </source>
</evidence>
<name>A0A366KB71_9BIFI</name>
<dbReference type="Pfam" id="PF01872">
    <property type="entry name" value="RibD_C"/>
    <property type="match status" value="1"/>
</dbReference>
<keyword evidence="6" id="KW-1185">Reference proteome</keyword>